<comment type="catalytic activity">
    <reaction evidence="1 9 10">
        <text>[protein]-peptidylproline (omega=180) = [protein]-peptidylproline (omega=0)</text>
        <dbReference type="Rhea" id="RHEA:16237"/>
        <dbReference type="Rhea" id="RHEA-COMP:10747"/>
        <dbReference type="Rhea" id="RHEA-COMP:10748"/>
        <dbReference type="ChEBI" id="CHEBI:83833"/>
        <dbReference type="ChEBI" id="CHEBI:83834"/>
        <dbReference type="EC" id="5.2.1.8"/>
    </reaction>
</comment>
<comment type="similarity">
    <text evidence="3 10">Belongs to the FKBP-type PPIase family.</text>
</comment>
<reference evidence="15" key="3">
    <citation type="submission" date="2012-02" db="EMBL/GenBank/DDBJ databases">
        <title>Complete sequence of chromosome 1 of Prevotella dentalis DSM 3688.</title>
        <authorList>
            <person name="Lucas S."/>
            <person name="Copeland A."/>
            <person name="Lapidus A."/>
            <person name="Glavina del Rio T."/>
            <person name="Dalin E."/>
            <person name="Tice H."/>
            <person name="Bruce D."/>
            <person name="Goodwin L."/>
            <person name="Pitluck S."/>
            <person name="Peters L."/>
            <person name="Mikhailova N."/>
            <person name="Chertkov O."/>
            <person name="Kyrpides N."/>
            <person name="Mavromatis K."/>
            <person name="Ivanova N."/>
            <person name="Brettin T."/>
            <person name="Detter J.C."/>
            <person name="Han C."/>
            <person name="Larimer F."/>
            <person name="Land M."/>
            <person name="Hauser L."/>
            <person name="Markowitz V."/>
            <person name="Cheng J.-F."/>
            <person name="Hugenholtz P."/>
            <person name="Woyke T."/>
            <person name="Wu D."/>
            <person name="Gronow S."/>
            <person name="Wellnitz S."/>
            <person name="Brambilla E."/>
            <person name="Klenk H.-P."/>
            <person name="Eisen J.A."/>
        </authorList>
    </citation>
    <scope>NUCLEOTIDE SEQUENCE [LARGE SCALE GENOMIC DNA]</scope>
    <source>
        <strain evidence="15">ATCC 49559 / DSM 3688 / JCM 13448 / NCTC 12043 / ES 2772</strain>
    </source>
</reference>
<keyword evidence="15" id="KW-1185">Reference proteome</keyword>
<dbReference type="InterPro" id="IPR048261">
    <property type="entry name" value="SlpA/SlyD-like_ins_sf"/>
</dbReference>
<dbReference type="OrthoDB" id="9808891at2"/>
<accession>F9D1J4</accession>
<dbReference type="RefSeq" id="WP_005844477.1">
    <property type="nucleotide sequence ID" value="NC_019960.1"/>
</dbReference>
<evidence type="ECO:0000259" key="11">
    <source>
        <dbReference type="PROSITE" id="PS50059"/>
    </source>
</evidence>
<dbReference type="Gene3D" id="3.10.50.40">
    <property type="match status" value="1"/>
</dbReference>
<protein>
    <recommendedName>
        <fullName evidence="10">Peptidyl-prolyl cis-trans isomerase</fullName>
        <ecNumber evidence="10">5.2.1.8</ecNumber>
    </recommendedName>
</protein>
<name>F9D1J4_PREDD</name>
<gene>
    <name evidence="13" type="primary">slyD</name>
    <name evidence="12" type="ordered locus">Prede_0862</name>
    <name evidence="13" type="ORF">HMPREF9136_0722</name>
</gene>
<dbReference type="EC" id="5.2.1.8" evidence="10"/>
<evidence type="ECO:0000313" key="15">
    <source>
        <dbReference type="Proteomes" id="UP000010862"/>
    </source>
</evidence>
<keyword evidence="6" id="KW-0143">Chaperone</keyword>
<evidence type="ECO:0000256" key="1">
    <source>
        <dbReference type="ARBA" id="ARBA00000971"/>
    </source>
</evidence>
<dbReference type="SUPFAM" id="SSF54534">
    <property type="entry name" value="FKBP-like"/>
    <property type="match status" value="1"/>
</dbReference>
<keyword evidence="5 9" id="KW-0697">Rotamase</keyword>
<dbReference type="Gene3D" id="2.40.10.330">
    <property type="match status" value="1"/>
</dbReference>
<dbReference type="eggNOG" id="COG1047">
    <property type="taxonomic scope" value="Bacteria"/>
</dbReference>
<evidence type="ECO:0000313" key="12">
    <source>
        <dbReference type="EMBL" id="AGB28206.1"/>
    </source>
</evidence>
<feature type="domain" description="PPIase FKBP-type" evidence="11">
    <location>
        <begin position="6"/>
        <end position="88"/>
    </location>
</feature>
<evidence type="ECO:0000256" key="4">
    <source>
        <dbReference type="ARBA" id="ARBA00022490"/>
    </source>
</evidence>
<evidence type="ECO:0000313" key="13">
    <source>
        <dbReference type="EMBL" id="EGQ16242.1"/>
    </source>
</evidence>
<comment type="subcellular location">
    <subcellularLocation>
        <location evidence="2">Cytoplasm</location>
    </subcellularLocation>
</comment>
<dbReference type="InterPro" id="IPR001179">
    <property type="entry name" value="PPIase_FKBP_dom"/>
</dbReference>
<evidence type="ECO:0000256" key="6">
    <source>
        <dbReference type="ARBA" id="ARBA00023186"/>
    </source>
</evidence>
<evidence type="ECO:0000256" key="7">
    <source>
        <dbReference type="ARBA" id="ARBA00023235"/>
    </source>
</evidence>
<dbReference type="KEGG" id="pdt:Prede_0862"/>
<dbReference type="PATRIC" id="fig|908937.9.peg.903"/>
<dbReference type="Proteomes" id="UP000010862">
    <property type="component" value="Chromosome 1"/>
</dbReference>
<reference evidence="13 14" key="1">
    <citation type="submission" date="2011-04" db="EMBL/GenBank/DDBJ databases">
        <authorList>
            <person name="Muzny D."/>
            <person name="Qin X."/>
            <person name="Deng J."/>
            <person name="Jiang H."/>
            <person name="Liu Y."/>
            <person name="Qu J."/>
            <person name="Song X.-Z."/>
            <person name="Zhang L."/>
            <person name="Thornton R."/>
            <person name="Coyle M."/>
            <person name="Francisco L."/>
            <person name="Jackson L."/>
            <person name="Javaid M."/>
            <person name="Korchina V."/>
            <person name="Kovar C."/>
            <person name="Mata R."/>
            <person name="Mathew T."/>
            <person name="Ngo R."/>
            <person name="Nguyen L."/>
            <person name="Nguyen N."/>
            <person name="Okwuonu G."/>
            <person name="Ongeri F."/>
            <person name="Pham C."/>
            <person name="Simmons D."/>
            <person name="Wilczek-Boney K."/>
            <person name="Hale W."/>
            <person name="Jakkamsetti A."/>
            <person name="Pham P."/>
            <person name="Ruth R."/>
            <person name="San Lucas F."/>
            <person name="Warren J."/>
            <person name="Zhang J."/>
            <person name="Zhao Z."/>
            <person name="Zhou C."/>
            <person name="Zhu D."/>
            <person name="Lee S."/>
            <person name="Bess C."/>
            <person name="Blankenburg K."/>
            <person name="Forbes L."/>
            <person name="Fu Q."/>
            <person name="Gubbala S."/>
            <person name="Hirani K."/>
            <person name="Jayaseelan J.C."/>
            <person name="Lara F."/>
            <person name="Munidasa M."/>
            <person name="Palculict T."/>
            <person name="Patil S."/>
            <person name="Pu L.-L."/>
            <person name="Saada N."/>
            <person name="Tang L."/>
            <person name="Weissenberger G."/>
            <person name="Zhu Y."/>
            <person name="Hemphill L."/>
            <person name="Shang Y."/>
            <person name="Youmans B."/>
            <person name="Ayvaz T."/>
            <person name="Ross M."/>
            <person name="Santibanez J."/>
            <person name="Aqrawi P."/>
            <person name="Gross S."/>
            <person name="Joshi V."/>
            <person name="Fowler G."/>
            <person name="Nazareth L."/>
            <person name="Reid J."/>
            <person name="Worley K."/>
            <person name="Petrosino J."/>
            <person name="Highlander S."/>
            <person name="Gibbs R."/>
        </authorList>
    </citation>
    <scope>NUCLEOTIDE SEQUENCE [LARGE SCALE GENOMIC DNA]</scope>
    <source>
        <strain evidence="13 14">DSM 3688</strain>
    </source>
</reference>
<organism evidence="13 14">
    <name type="scientific">Prevotella dentalis (strain ATCC 49559 / DSM 3688 / JCM 13448 / NCTC 12043 / ES 2772)</name>
    <name type="common">Mitsuokella dentalis</name>
    <dbReference type="NCBI Taxonomy" id="908937"/>
    <lineage>
        <taxon>Bacteria</taxon>
        <taxon>Pseudomonadati</taxon>
        <taxon>Bacteroidota</taxon>
        <taxon>Bacteroidia</taxon>
        <taxon>Bacteroidales</taxon>
        <taxon>Prevotellaceae</taxon>
        <taxon>Prevotella</taxon>
    </lineage>
</organism>
<evidence type="ECO:0000256" key="3">
    <source>
        <dbReference type="ARBA" id="ARBA00006577"/>
    </source>
</evidence>
<evidence type="ECO:0000256" key="10">
    <source>
        <dbReference type="RuleBase" id="RU003915"/>
    </source>
</evidence>
<evidence type="ECO:0000256" key="5">
    <source>
        <dbReference type="ARBA" id="ARBA00023110"/>
    </source>
</evidence>
<evidence type="ECO:0000256" key="8">
    <source>
        <dbReference type="ARBA" id="ARBA00037071"/>
    </source>
</evidence>
<dbReference type="AlphaFoldDB" id="F9D1J4"/>
<keyword evidence="4" id="KW-0963">Cytoplasm</keyword>
<dbReference type="InterPro" id="IPR046357">
    <property type="entry name" value="PPIase_dom_sf"/>
</dbReference>
<dbReference type="EMBL" id="CP003368">
    <property type="protein sequence ID" value="AGB28206.1"/>
    <property type="molecule type" value="Genomic_DNA"/>
</dbReference>
<evidence type="ECO:0000313" key="14">
    <source>
        <dbReference type="Proteomes" id="UP000007820"/>
    </source>
</evidence>
<dbReference type="GO" id="GO:0005737">
    <property type="term" value="C:cytoplasm"/>
    <property type="evidence" value="ECO:0007669"/>
    <property type="project" value="UniProtKB-SubCell"/>
</dbReference>
<dbReference type="EMBL" id="AFPW01000009">
    <property type="protein sequence ID" value="EGQ16242.1"/>
    <property type="molecule type" value="Genomic_DNA"/>
</dbReference>
<evidence type="ECO:0000256" key="9">
    <source>
        <dbReference type="PROSITE-ProRule" id="PRU00277"/>
    </source>
</evidence>
<dbReference type="STRING" id="908937.Prede_0862"/>
<comment type="function">
    <text evidence="8">Also involved in hydrogenase metallocenter assembly, probably by participating in the nickel insertion step. This function in hydrogenase biosynthesis requires chaperone activity and the presence of the metal-binding domain, but not PPIase activity.</text>
</comment>
<dbReference type="PROSITE" id="PS50059">
    <property type="entry name" value="FKBP_PPIASE"/>
    <property type="match status" value="1"/>
</dbReference>
<dbReference type="PANTHER" id="PTHR47861">
    <property type="entry name" value="FKBP-TYPE PEPTIDYL-PROLYL CIS-TRANS ISOMERASE SLYD"/>
    <property type="match status" value="1"/>
</dbReference>
<dbReference type="GO" id="GO:0003755">
    <property type="term" value="F:peptidyl-prolyl cis-trans isomerase activity"/>
    <property type="evidence" value="ECO:0007669"/>
    <property type="project" value="UniProtKB-UniRule"/>
</dbReference>
<keyword evidence="7 9" id="KW-0413">Isomerase</keyword>
<dbReference type="Proteomes" id="UP000007820">
    <property type="component" value="Unassembled WGS sequence"/>
</dbReference>
<dbReference type="PANTHER" id="PTHR47861:SF3">
    <property type="entry name" value="FKBP-TYPE PEPTIDYL-PROLYL CIS-TRANS ISOMERASE SLYD"/>
    <property type="match status" value="1"/>
</dbReference>
<proteinExistence type="inferred from homology"/>
<dbReference type="Pfam" id="PF00254">
    <property type="entry name" value="FKBP_C"/>
    <property type="match status" value="1"/>
</dbReference>
<dbReference type="HOGENOM" id="CLU_098197_0_0_10"/>
<evidence type="ECO:0000256" key="2">
    <source>
        <dbReference type="ARBA" id="ARBA00004496"/>
    </source>
</evidence>
<reference evidence="12" key="2">
    <citation type="submission" date="2012-02" db="EMBL/GenBank/DDBJ databases">
        <title>Complete sequence of chromosome 1 of Prevotella dentalis DSM 3688.</title>
        <authorList>
            <consortium name="US DOE Joint Genome Institute (JGI-PGF)"/>
            <person name="Lucas S."/>
            <person name="Copeland A."/>
            <person name="Lapidus A."/>
            <person name="Glavina del Rio T."/>
            <person name="Dalin E."/>
            <person name="Tice H."/>
            <person name="Bruce D."/>
            <person name="Goodwin L."/>
            <person name="Pitluck S."/>
            <person name="Peters L."/>
            <person name="Mikhailova N."/>
            <person name="Chertkov O."/>
            <person name="Kyrpides N."/>
            <person name="Mavromatis K."/>
            <person name="Ivanova N."/>
            <person name="Brettin T."/>
            <person name="Detter J.C."/>
            <person name="Han C."/>
            <person name="Larimer F."/>
            <person name="Land M."/>
            <person name="Hauser L."/>
            <person name="Markowitz V."/>
            <person name="Cheng J.-F."/>
            <person name="Hugenholtz P."/>
            <person name="Woyke T."/>
            <person name="Wu D."/>
            <person name="Gronow S."/>
            <person name="Wellnitz S."/>
            <person name="Brambilla E."/>
            <person name="Klenk H.-P."/>
            <person name="Eisen J.A."/>
        </authorList>
    </citation>
    <scope>NUCLEOTIDE SEQUENCE</scope>
    <source>
        <strain evidence="12">DSM 3688</strain>
    </source>
</reference>
<dbReference type="GO" id="GO:0042026">
    <property type="term" value="P:protein refolding"/>
    <property type="evidence" value="ECO:0007669"/>
    <property type="project" value="UniProtKB-ARBA"/>
</dbReference>
<sequence length="222" mass="24496">MDKKPNKYIDASYQLYDVTDGGRTLIEETTADRPFRFVSGMGFLLEAFEEQVVDLAAGETFDFILAPEQAYGRHEEERVLELDREIFFVDGHFDEEHIYPDAIVPLQNEAGNRFNGRVVKLTADKVTIDLNHPLAGRRLNFCGKILESREATNEEVAAFVSSSSGHGEGCCCGGHGGCGHDGEGCGHHEGGCGHHDHEGHGEGHHCRHHGEGECCGKHRHDD</sequence>